<protein>
    <submittedName>
        <fullName evidence="2">Uncharacterized protein</fullName>
    </submittedName>
</protein>
<dbReference type="SUPFAM" id="SSF101898">
    <property type="entry name" value="NHL repeat"/>
    <property type="match status" value="1"/>
</dbReference>
<dbReference type="InterPro" id="IPR011029">
    <property type="entry name" value="DEATH-like_dom_sf"/>
</dbReference>
<dbReference type="Gene3D" id="1.10.533.10">
    <property type="entry name" value="Death Domain, Fas"/>
    <property type="match status" value="1"/>
</dbReference>
<dbReference type="PROSITE" id="PS50209">
    <property type="entry name" value="CARD"/>
    <property type="match status" value="1"/>
</dbReference>
<dbReference type="Gene3D" id="2.120.10.30">
    <property type="entry name" value="TolB, C-terminal domain"/>
    <property type="match status" value="1"/>
</dbReference>
<evidence type="ECO:0000313" key="2">
    <source>
        <dbReference type="EMBL" id="CAH1780757.1"/>
    </source>
</evidence>
<name>A0A8J1UEH7_OWEFU</name>
<proteinExistence type="predicted"/>
<dbReference type="Pfam" id="PF00619">
    <property type="entry name" value="CARD"/>
    <property type="match status" value="1"/>
</dbReference>
<evidence type="ECO:0000256" key="1">
    <source>
        <dbReference type="SAM" id="MobiDB-lite"/>
    </source>
</evidence>
<dbReference type="GO" id="GO:0042981">
    <property type="term" value="P:regulation of apoptotic process"/>
    <property type="evidence" value="ECO:0007669"/>
    <property type="project" value="InterPro"/>
</dbReference>
<dbReference type="OrthoDB" id="1357022at2759"/>
<dbReference type="InterPro" id="IPR001315">
    <property type="entry name" value="CARD"/>
</dbReference>
<feature type="compositionally biased region" description="Low complexity" evidence="1">
    <location>
        <begin position="272"/>
        <end position="281"/>
    </location>
</feature>
<feature type="compositionally biased region" description="Low complexity" evidence="1">
    <location>
        <begin position="218"/>
        <end position="228"/>
    </location>
</feature>
<organism evidence="2 3">
    <name type="scientific">Owenia fusiformis</name>
    <name type="common">Polychaete worm</name>
    <dbReference type="NCBI Taxonomy" id="6347"/>
    <lineage>
        <taxon>Eukaryota</taxon>
        <taxon>Metazoa</taxon>
        <taxon>Spiralia</taxon>
        <taxon>Lophotrochozoa</taxon>
        <taxon>Annelida</taxon>
        <taxon>Polychaeta</taxon>
        <taxon>Sedentaria</taxon>
        <taxon>Canalipalpata</taxon>
        <taxon>Sabellida</taxon>
        <taxon>Oweniida</taxon>
        <taxon>Oweniidae</taxon>
        <taxon>Owenia</taxon>
    </lineage>
</organism>
<feature type="compositionally biased region" description="Low complexity" evidence="1">
    <location>
        <begin position="254"/>
        <end position="263"/>
    </location>
</feature>
<dbReference type="InterPro" id="IPR011042">
    <property type="entry name" value="6-blade_b-propeller_TolB-like"/>
</dbReference>
<comment type="caution">
    <text evidence="2">The sequence shown here is derived from an EMBL/GenBank/DDBJ whole genome shotgun (WGS) entry which is preliminary data.</text>
</comment>
<feature type="region of interest" description="Disordered" evidence="1">
    <location>
        <begin position="148"/>
        <end position="284"/>
    </location>
</feature>
<dbReference type="SUPFAM" id="SSF47986">
    <property type="entry name" value="DEATH domain"/>
    <property type="match status" value="1"/>
</dbReference>
<gene>
    <name evidence="2" type="ORF">OFUS_LOCUS7407</name>
</gene>
<reference evidence="2" key="1">
    <citation type="submission" date="2022-03" db="EMBL/GenBank/DDBJ databases">
        <authorList>
            <person name="Martin C."/>
        </authorList>
    </citation>
    <scope>NUCLEOTIDE SEQUENCE</scope>
</reference>
<evidence type="ECO:0000313" key="3">
    <source>
        <dbReference type="Proteomes" id="UP000749559"/>
    </source>
</evidence>
<feature type="compositionally biased region" description="Pro residues" evidence="1">
    <location>
        <begin position="229"/>
        <end position="238"/>
    </location>
</feature>
<feature type="compositionally biased region" description="Low complexity" evidence="1">
    <location>
        <begin position="177"/>
        <end position="190"/>
    </location>
</feature>
<dbReference type="Proteomes" id="UP000749559">
    <property type="component" value="Unassembled WGS sequence"/>
</dbReference>
<keyword evidence="3" id="KW-1185">Reference proteome</keyword>
<dbReference type="AlphaFoldDB" id="A0A8J1UEH7"/>
<sequence length="593" mass="65335">MATGYTEEAPLTSAHISALKACKSIMTDTLDMQQLMDMCSQENIITNSMKDKILARSSARKQCKEFIDCFETQSVNTFNAFVNLLREDYGFLVKKIEKELWGNILDQTKYYMQLANNIDGNRAYEISQTDGETLREILRNVEALLQKCPTDEPNETQTSTAKQKELEAQECSSINTSPYSPSQGSQGYSSPHKLPPNAPTSAPQAYSSPYQPPPGTTPSAYQSYSSPYQMPPSAPPSAPQAYSSPYQPPPNVLPSASQAYSSPSQPPPYSPPNSSQAYSSPYHVPPNAAASIELPPGYNSVVAARSDPKETNPTVAKQKITYKNAVQFPEGDAKLLAKIKLIKEKTLQNVKTIHKIEFLKNDDILLEVKKQSKMITSKEIALLCDPNWKTKKTLVEKDVLSVAAKDDLIAVACGEKNNVTVKLFQINGEHTKDIRIPGSPKSMTFTNPNEILFNSEPGKLCYLDIQTGEIVNKRFYESVEEVQSIAVAPNNNIVVAHEQNVTCIDKQGEEVFCYKGGDMEMISSVCVDSLGHIFIAGTNIYVLTQNGISLKERSLPGLQTPNAVAVNNQGELVSGTQVLFGSAEVFTYKYREE</sequence>
<accession>A0A8J1UEH7</accession>
<dbReference type="EMBL" id="CAIIXF020000004">
    <property type="protein sequence ID" value="CAH1780757.1"/>
    <property type="molecule type" value="Genomic_DNA"/>
</dbReference>